<dbReference type="Pfam" id="PF00583">
    <property type="entry name" value="Acetyltransf_1"/>
    <property type="match status" value="1"/>
</dbReference>
<dbReference type="CDD" id="cd04301">
    <property type="entry name" value="NAT_SF"/>
    <property type="match status" value="1"/>
</dbReference>
<evidence type="ECO:0000259" key="3">
    <source>
        <dbReference type="PROSITE" id="PS51186"/>
    </source>
</evidence>
<dbReference type="EMBL" id="JBFNXQ010000009">
    <property type="protein sequence ID" value="MEX5717688.1"/>
    <property type="molecule type" value="Genomic_DNA"/>
</dbReference>
<feature type="domain" description="N-acetyltransferase" evidence="3">
    <location>
        <begin position="11"/>
        <end position="156"/>
    </location>
</feature>
<dbReference type="InterPro" id="IPR051016">
    <property type="entry name" value="Diverse_Substrate_AcTransf"/>
</dbReference>
<dbReference type="Gene3D" id="3.40.630.30">
    <property type="match status" value="1"/>
</dbReference>
<dbReference type="InterPro" id="IPR000182">
    <property type="entry name" value="GNAT_dom"/>
</dbReference>
<keyword evidence="1" id="KW-0808">Transferase</keyword>
<evidence type="ECO:0000256" key="1">
    <source>
        <dbReference type="ARBA" id="ARBA00022679"/>
    </source>
</evidence>
<evidence type="ECO:0000313" key="5">
    <source>
        <dbReference type="Proteomes" id="UP001560045"/>
    </source>
</evidence>
<dbReference type="Proteomes" id="UP001560045">
    <property type="component" value="Unassembled WGS sequence"/>
</dbReference>
<proteinExistence type="predicted"/>
<organism evidence="4 5">
    <name type="scientific">Geodermatophilus maliterrae</name>
    <dbReference type="NCBI Taxonomy" id="3162531"/>
    <lineage>
        <taxon>Bacteria</taxon>
        <taxon>Bacillati</taxon>
        <taxon>Actinomycetota</taxon>
        <taxon>Actinomycetes</taxon>
        <taxon>Geodermatophilales</taxon>
        <taxon>Geodermatophilaceae</taxon>
        <taxon>Geodermatophilus</taxon>
    </lineage>
</organism>
<keyword evidence="5" id="KW-1185">Reference proteome</keyword>
<keyword evidence="2" id="KW-0012">Acyltransferase</keyword>
<dbReference type="SUPFAM" id="SSF55729">
    <property type="entry name" value="Acyl-CoA N-acyltransferases (Nat)"/>
    <property type="match status" value="1"/>
</dbReference>
<comment type="caution">
    <text evidence="4">The sequence shown here is derived from an EMBL/GenBank/DDBJ whole genome shotgun (WGS) entry which is preliminary data.</text>
</comment>
<name>A0ABV3XAU9_9ACTN</name>
<gene>
    <name evidence="4" type="ORF">ABQ292_04815</name>
</gene>
<sequence length="156" mass="17905">MTGSRAVRRRWRVRDAREEDQPRWRALYRQYADFYRVEQSDAAAATVWSWIGDPAHEVRCLLVEDETGDVAGLAHYRPFARPLSASTGCFLDDLFIDPDHRGGGAVDALLAELRGRAAVNGWSVVRWITADDNYRGRAKYDQHATRTMWITYDMTP</sequence>
<dbReference type="PANTHER" id="PTHR10545">
    <property type="entry name" value="DIAMINE N-ACETYLTRANSFERASE"/>
    <property type="match status" value="1"/>
</dbReference>
<dbReference type="PANTHER" id="PTHR10545:SF42">
    <property type="entry name" value="ACETYLTRANSFERASE"/>
    <property type="match status" value="1"/>
</dbReference>
<protein>
    <submittedName>
        <fullName evidence="4">N-acetyltransferase family protein</fullName>
    </submittedName>
</protein>
<reference evidence="4 5" key="1">
    <citation type="submission" date="2024-06" db="EMBL/GenBank/DDBJ databases">
        <title>Draft genome sequence of Geodermatophilus badlandi, a novel member of the Geodermatophilaceae isolated from badland sedimentary rocks in the Red desert, Wyoming, USA.</title>
        <authorList>
            <person name="Ben Tekaya S."/>
            <person name="Nouioui I."/>
            <person name="Flores G.M."/>
            <person name="Shaal M.N."/>
            <person name="Bredoire F."/>
            <person name="Basile F."/>
            <person name="Van Diepen L."/>
            <person name="Ward N.L."/>
        </authorList>
    </citation>
    <scope>NUCLEOTIDE SEQUENCE [LARGE SCALE GENOMIC DNA]</scope>
    <source>
        <strain evidence="4 5">WL48A</strain>
    </source>
</reference>
<evidence type="ECO:0000256" key="2">
    <source>
        <dbReference type="ARBA" id="ARBA00023315"/>
    </source>
</evidence>
<dbReference type="RefSeq" id="WP_369203783.1">
    <property type="nucleotide sequence ID" value="NZ_JBFNXQ010000009.1"/>
</dbReference>
<evidence type="ECO:0000313" key="4">
    <source>
        <dbReference type="EMBL" id="MEX5717688.1"/>
    </source>
</evidence>
<dbReference type="InterPro" id="IPR016181">
    <property type="entry name" value="Acyl_CoA_acyltransferase"/>
</dbReference>
<dbReference type="PROSITE" id="PS51186">
    <property type="entry name" value="GNAT"/>
    <property type="match status" value="1"/>
</dbReference>
<accession>A0ABV3XAU9</accession>